<dbReference type="InterPro" id="IPR006140">
    <property type="entry name" value="D-isomer_DH_NAD-bd"/>
</dbReference>
<evidence type="ECO:0000259" key="3">
    <source>
        <dbReference type="Pfam" id="PF02826"/>
    </source>
</evidence>
<keyword evidence="1" id="KW-0560">Oxidoreductase</keyword>
<dbReference type="Gene3D" id="3.40.50.720">
    <property type="entry name" value="NAD(P)-binding Rossmann-like Domain"/>
    <property type="match status" value="2"/>
</dbReference>
<dbReference type="RefSeq" id="WP_388008057.1">
    <property type="nucleotide sequence ID" value="NZ_JBHUEE010000007.1"/>
</dbReference>
<dbReference type="CDD" id="cd12160">
    <property type="entry name" value="2-Hacid_dh_3"/>
    <property type="match status" value="1"/>
</dbReference>
<evidence type="ECO:0000313" key="4">
    <source>
        <dbReference type="EMBL" id="MFD1718883.1"/>
    </source>
</evidence>
<evidence type="ECO:0000256" key="2">
    <source>
        <dbReference type="ARBA" id="ARBA00023027"/>
    </source>
</evidence>
<gene>
    <name evidence="4" type="ORF">ACFSE6_13635</name>
</gene>
<dbReference type="EMBL" id="JBHUEE010000007">
    <property type="protein sequence ID" value="MFD1718883.1"/>
    <property type="molecule type" value="Genomic_DNA"/>
</dbReference>
<organism evidence="4 5">
    <name type="scientific">Georgenia deserti</name>
    <dbReference type="NCBI Taxonomy" id="2093781"/>
    <lineage>
        <taxon>Bacteria</taxon>
        <taxon>Bacillati</taxon>
        <taxon>Actinomycetota</taxon>
        <taxon>Actinomycetes</taxon>
        <taxon>Micrococcales</taxon>
        <taxon>Bogoriellaceae</taxon>
        <taxon>Georgenia</taxon>
    </lineage>
</organism>
<keyword evidence="5" id="KW-1185">Reference proteome</keyword>
<dbReference type="Proteomes" id="UP001597277">
    <property type="component" value="Unassembled WGS sequence"/>
</dbReference>
<dbReference type="PANTHER" id="PTHR43333">
    <property type="entry name" value="2-HACID_DH_C DOMAIN-CONTAINING PROTEIN"/>
    <property type="match status" value="1"/>
</dbReference>
<evidence type="ECO:0000256" key="1">
    <source>
        <dbReference type="ARBA" id="ARBA00023002"/>
    </source>
</evidence>
<dbReference type="SUPFAM" id="SSF52283">
    <property type="entry name" value="Formate/glycerate dehydrogenase catalytic domain-like"/>
    <property type="match status" value="1"/>
</dbReference>
<proteinExistence type="predicted"/>
<reference evidence="5" key="1">
    <citation type="journal article" date="2019" name="Int. J. Syst. Evol. Microbiol.">
        <title>The Global Catalogue of Microorganisms (GCM) 10K type strain sequencing project: providing services to taxonomists for standard genome sequencing and annotation.</title>
        <authorList>
            <consortium name="The Broad Institute Genomics Platform"/>
            <consortium name="The Broad Institute Genome Sequencing Center for Infectious Disease"/>
            <person name="Wu L."/>
            <person name="Ma J."/>
        </authorList>
    </citation>
    <scope>NUCLEOTIDE SEQUENCE [LARGE SCALE GENOMIC DNA]</scope>
    <source>
        <strain evidence="5">JCM 17130</strain>
    </source>
</reference>
<sequence>MKVLLPDNVPLNPTVPDGVTTVSYDVTRPVPDEHLDAEVLVAWANAPSTLEAVAGRMPNLRWVQSLAAGTDAIVSAGFAEDVVITSGAGLHDATVTEHALALTLAQVRRLPQMAAAQKERRWDRDLGGPQPLRPEGAVTSLIGAQVLVWGFGNIGQALAPLLSGLGATVRGVARSAGTRAGFDVIAEEDIESALPQTDVLIMILPATPATTKALGSDRLDLLPNHAYVVNVGRGTTVDEDALLAALESASIAGAAVDVTAVEPLPQQSPLWDAPNLIISPHAAGGRPVGADDLIAENLAAFLEGREMRNVVER</sequence>
<protein>
    <submittedName>
        <fullName evidence="4">Phosphoglycerate dehydrogenase</fullName>
    </submittedName>
</protein>
<dbReference type="SUPFAM" id="SSF51735">
    <property type="entry name" value="NAD(P)-binding Rossmann-fold domains"/>
    <property type="match status" value="1"/>
</dbReference>
<keyword evidence="2" id="KW-0520">NAD</keyword>
<accession>A0ABW4L5Z8</accession>
<dbReference type="InterPro" id="IPR036291">
    <property type="entry name" value="NAD(P)-bd_dom_sf"/>
</dbReference>
<dbReference type="PANTHER" id="PTHR43333:SF1">
    <property type="entry name" value="D-ISOMER SPECIFIC 2-HYDROXYACID DEHYDROGENASE NAD-BINDING DOMAIN-CONTAINING PROTEIN"/>
    <property type="match status" value="1"/>
</dbReference>
<feature type="domain" description="D-isomer specific 2-hydroxyacid dehydrogenase NAD-binding" evidence="3">
    <location>
        <begin position="100"/>
        <end position="283"/>
    </location>
</feature>
<evidence type="ECO:0000313" key="5">
    <source>
        <dbReference type="Proteomes" id="UP001597277"/>
    </source>
</evidence>
<name>A0ABW4L5Z8_9MICO</name>
<comment type="caution">
    <text evidence="4">The sequence shown here is derived from an EMBL/GenBank/DDBJ whole genome shotgun (WGS) entry which is preliminary data.</text>
</comment>
<dbReference type="Pfam" id="PF02826">
    <property type="entry name" value="2-Hacid_dh_C"/>
    <property type="match status" value="1"/>
</dbReference>